<accession>A0ACC7NN01</accession>
<proteinExistence type="predicted"/>
<evidence type="ECO:0000313" key="2">
    <source>
        <dbReference type="Proteomes" id="UP001629235"/>
    </source>
</evidence>
<protein>
    <submittedName>
        <fullName evidence="1">Uncharacterized protein</fullName>
    </submittedName>
</protein>
<keyword evidence="2" id="KW-1185">Reference proteome</keyword>
<sequence>MSIVTDLRIKKLDHLPAGSGPAPSEKTRWRTRLRRGQMRHAVDTRRRVPSRNISGDCMSALMEIQMNMRLGEIAGKDVTALKSRIAMLVLRERMLYWKRDERREVASKRRPSIRKKINRAQHTRELFRLKEENNERWAELHAQGYA</sequence>
<dbReference type="Proteomes" id="UP001629235">
    <property type="component" value="Unassembled WGS sequence"/>
</dbReference>
<gene>
    <name evidence="1" type="ORF">PQR01_37575</name>
</gene>
<reference evidence="1 2" key="1">
    <citation type="journal article" date="2024" name="Chem. Sci.">
        <title>Discovery of megapolipeptins by genome mining of a Burkholderiales bacteria collection.</title>
        <authorList>
            <person name="Paulo B.S."/>
            <person name="Recchia M.J.J."/>
            <person name="Lee S."/>
            <person name="Fergusson C.H."/>
            <person name="Romanowski S.B."/>
            <person name="Hernandez A."/>
            <person name="Krull N."/>
            <person name="Liu D.Y."/>
            <person name="Cavanagh H."/>
            <person name="Bos A."/>
            <person name="Gray C.A."/>
            <person name="Murphy B.T."/>
            <person name="Linington R.G."/>
            <person name="Eustaquio A.S."/>
        </authorList>
    </citation>
    <scope>NUCLEOTIDE SEQUENCE [LARGE SCALE GENOMIC DNA]</scope>
    <source>
        <strain evidence="1 2">RL18-126-BIB-B</strain>
    </source>
</reference>
<name>A0ACC7NN01_9BURK</name>
<comment type="caution">
    <text evidence="1">The sequence shown here is derived from an EMBL/GenBank/DDBJ whole genome shotgun (WGS) entry which is preliminary data.</text>
</comment>
<organism evidence="1 2">
    <name type="scientific">Paraburkholderia rhynchosiae</name>
    <dbReference type="NCBI Taxonomy" id="487049"/>
    <lineage>
        <taxon>Bacteria</taxon>
        <taxon>Pseudomonadati</taxon>
        <taxon>Pseudomonadota</taxon>
        <taxon>Betaproteobacteria</taxon>
        <taxon>Burkholderiales</taxon>
        <taxon>Burkholderiaceae</taxon>
        <taxon>Paraburkholderia</taxon>
    </lineage>
</organism>
<evidence type="ECO:0000313" key="1">
    <source>
        <dbReference type="EMBL" id="MFM0108948.1"/>
    </source>
</evidence>
<dbReference type="EMBL" id="JAQQDW010000152">
    <property type="protein sequence ID" value="MFM0108948.1"/>
    <property type="molecule type" value="Genomic_DNA"/>
</dbReference>